<evidence type="ECO:0000256" key="2">
    <source>
        <dbReference type="ARBA" id="ARBA00010617"/>
    </source>
</evidence>
<keyword evidence="4 8" id="KW-0479">Metal-binding</keyword>
<comment type="cofactor">
    <cofactor evidence="1 8">
        <name>heme</name>
        <dbReference type="ChEBI" id="CHEBI:30413"/>
    </cofactor>
</comment>
<dbReference type="SUPFAM" id="SSF48264">
    <property type="entry name" value="Cytochrome P450"/>
    <property type="match status" value="3"/>
</dbReference>
<dbReference type="PaxDb" id="65489-OBART07G16380.1"/>
<evidence type="ECO:0000256" key="6">
    <source>
        <dbReference type="ARBA" id="ARBA00023002"/>
    </source>
</evidence>
<dbReference type="Pfam" id="PF00067">
    <property type="entry name" value="p450"/>
    <property type="match status" value="3"/>
</dbReference>
<dbReference type="Gramene" id="OBART07G16380.1">
    <property type="protein sequence ID" value="OBART07G16380.1"/>
    <property type="gene ID" value="OBART07G16380"/>
</dbReference>
<keyword evidence="5" id="KW-1133">Transmembrane helix</keyword>
<protein>
    <recommendedName>
        <fullName evidence="11">Cytochrome P450</fullName>
    </recommendedName>
</protein>
<evidence type="ECO:0000256" key="7">
    <source>
        <dbReference type="ARBA" id="ARBA00023004"/>
    </source>
</evidence>
<dbReference type="CDD" id="cd11043">
    <property type="entry name" value="CYP90-like"/>
    <property type="match status" value="3"/>
</dbReference>
<keyword evidence="7 8" id="KW-0408">Iron</keyword>
<reference evidence="9" key="2">
    <citation type="submission" date="2015-03" db="UniProtKB">
        <authorList>
            <consortium name="EnsemblPlants"/>
        </authorList>
    </citation>
    <scope>IDENTIFICATION</scope>
</reference>
<dbReference type="PRINTS" id="PR00385">
    <property type="entry name" value="P450"/>
</dbReference>
<dbReference type="PANTHER" id="PTHR24286:SF152">
    <property type="entry name" value="OS07G0519100 PROTEIN"/>
    <property type="match status" value="1"/>
</dbReference>
<dbReference type="PANTHER" id="PTHR24286">
    <property type="entry name" value="CYTOCHROME P450 26"/>
    <property type="match status" value="1"/>
</dbReference>
<organism evidence="9">
    <name type="scientific">Oryza barthii</name>
    <dbReference type="NCBI Taxonomy" id="65489"/>
    <lineage>
        <taxon>Eukaryota</taxon>
        <taxon>Viridiplantae</taxon>
        <taxon>Streptophyta</taxon>
        <taxon>Embryophyta</taxon>
        <taxon>Tracheophyta</taxon>
        <taxon>Spermatophyta</taxon>
        <taxon>Magnoliopsida</taxon>
        <taxon>Liliopsida</taxon>
        <taxon>Poales</taxon>
        <taxon>Poaceae</taxon>
        <taxon>BOP clade</taxon>
        <taxon>Oryzoideae</taxon>
        <taxon>Oryzeae</taxon>
        <taxon>Oryzinae</taxon>
        <taxon>Oryza</taxon>
    </lineage>
</organism>
<reference evidence="9" key="1">
    <citation type="journal article" date="2009" name="Rice">
        <title>De Novo Next Generation Sequencing of Plant Genomes.</title>
        <authorList>
            <person name="Rounsley S."/>
            <person name="Marri P.R."/>
            <person name="Yu Y."/>
            <person name="He R."/>
            <person name="Sisneros N."/>
            <person name="Goicoechea J.L."/>
            <person name="Lee S.J."/>
            <person name="Angelova A."/>
            <person name="Kudrna D."/>
            <person name="Luo M."/>
            <person name="Affourtit J."/>
            <person name="Desany B."/>
            <person name="Knight J."/>
            <person name="Niazi F."/>
            <person name="Egholm M."/>
            <person name="Wing R.A."/>
        </authorList>
    </citation>
    <scope>NUCLEOTIDE SEQUENCE [LARGE SCALE GENOMIC DNA]</scope>
    <source>
        <strain evidence="9">cv. IRGC 105608</strain>
    </source>
</reference>
<dbReference type="GO" id="GO:0016705">
    <property type="term" value="F:oxidoreductase activity, acting on paired donors, with incorporation or reduction of molecular oxygen"/>
    <property type="evidence" value="ECO:0007669"/>
    <property type="project" value="InterPro"/>
</dbReference>
<name>A0A0D3GRN8_9ORYZ</name>
<keyword evidence="6" id="KW-0560">Oxidoreductase</keyword>
<evidence type="ECO:0008006" key="11">
    <source>
        <dbReference type="Google" id="ProtNLM"/>
    </source>
</evidence>
<keyword evidence="10" id="KW-1185">Reference proteome</keyword>
<dbReference type="Gene3D" id="1.10.630.10">
    <property type="entry name" value="Cytochrome P450"/>
    <property type="match status" value="3"/>
</dbReference>
<sequence>MDSSMPFALLLALLIPILLHFVIRRKYSSYNLPPGSLGFPVIGQSISLLRALRSNTDYQWYQDRIKKYGPVSKMSVFGSPTVLLTGPAANRFVFSNQDLIITETKAANALIGQSILTLSGEELKQVRSALQGYLRTEMVTKCIRKMDEEVRRHIDLNWVGQKTVTVAPLAKRLTFDIICSVIFGQGAGPIREALAADFKKMVQAMLSIPVNIPFTKFNKGLSASRRVRKVLRQIARDREAALQQGHSSSADDFFTYMLVLRSEGTHSLTVEDIVDNAILLLLAGYETSSVLITFLLRYLANEPDILGKITEEQEEIARYKGPDEPLTWDDVSRMKYTWKVAMETLQTVPPIFGSLRTAIKDIEYQGYHIPKGWQVFTAIIITHLDANFFDDPNKFNPARFHNQSSVPPYCFVPFGGGPRMCPGNEFARTETLVAMHYLVRQFRWKLCCKDEGYRKDPARQVAHILRLERRPVAVRQRASFPSCILPAGRPPNKQAAQAMPFSEELRQRRKYSSYNLPPGSLGFPVIGQTISLLRALHSNTDYQWCQDRIEKYGAVSKMSLFGSPTVLLAGPAANHFVFSNQDLIFTETKAINALVGRSILTLSGEELKQVRGALHGYLRPEMVTKYMRKMDEEVRRHIDLNWVGHKTVTVAPLVRRLAFDIICSVIFGQGVGPIREALAADFETMVKAMLSIPVNIPFTKFNKGLNASRRIRKVLRQIARDMEGALQQGYSSSADDFFTYMLVLRSKGTHSLTVEDIVDNAIVLLAAGYETSSVLITFLIRCLANEPDIFGKITDEQEEIARSKGPNEPLTWDDVSRMKYTWKVALEILRTISPIFGSFRTAIKDIEYRGYHIPKGWQVFHAQSITHLDGKFFNDPIKFDPTRFDNQSLIPPYCFVPFGGGPSMCPGNEFARTETLVAMHYLVRQFRWKLCCEEEGYRKDPLPTPVLGLPIELETRTPPEYGSLGFPLIGQSISLLRALHSNTDYQWYQDRIKKYGPVFKMSLFGSPTVLMAGPAANHFVFSNQDLIFTQTKAINTIIGRSILRPEMVTKYMRKMDEEVRRHIDLNWVGHKTFKVAPLAKRLTFDIICSVVFGQGIGPIREALATDFETLVQALLSLPVNIPFTKFNKGLSASRRIRKVLRQIAREREATLQQGHSSSADDFFTYMLVLRSEGTHSLTVEDIVDNAIVLLTAGYGNSAVLITFLLRYLANDPDILGKITEEQEEIASSSGPNEPLTWDDVSRMKYTWKVALETLRTVPPIFGSFRTAIKDIEYRGYHIPKGWKVFTAQSITYLDGNFFNDPVKFDPTRFDNQTSIPPYCFVPFGGGPRMCPGNEFARTETLVTMHYLVRQFRWKLCCKEEGYRKDPLPMPVLGLPIELETRSPP</sequence>
<accession>A0A0D3GRN8</accession>
<dbReference type="PROSITE" id="PS00086">
    <property type="entry name" value="CYTOCHROME_P450"/>
    <property type="match status" value="2"/>
</dbReference>
<dbReference type="Proteomes" id="UP000026960">
    <property type="component" value="Chromosome 7"/>
</dbReference>
<keyword evidence="3" id="KW-0812">Transmembrane</keyword>
<dbReference type="GO" id="GO:0005506">
    <property type="term" value="F:iron ion binding"/>
    <property type="evidence" value="ECO:0007669"/>
    <property type="project" value="InterPro"/>
</dbReference>
<evidence type="ECO:0000256" key="8">
    <source>
        <dbReference type="PIRSR" id="PIRSR602401-1"/>
    </source>
</evidence>
<dbReference type="PRINTS" id="PR00463">
    <property type="entry name" value="EP450I"/>
</dbReference>
<evidence type="ECO:0000256" key="1">
    <source>
        <dbReference type="ARBA" id="ARBA00001971"/>
    </source>
</evidence>
<dbReference type="EnsemblPlants" id="OBART07G16380.1">
    <property type="protein sequence ID" value="OBART07G16380.1"/>
    <property type="gene ID" value="OBART07G16380"/>
</dbReference>
<dbReference type="InterPro" id="IPR036396">
    <property type="entry name" value="Cyt_P450_sf"/>
</dbReference>
<comment type="similarity">
    <text evidence="2">Belongs to the cytochrome P450 family.</text>
</comment>
<dbReference type="InterPro" id="IPR017972">
    <property type="entry name" value="Cyt_P450_CS"/>
</dbReference>
<evidence type="ECO:0000256" key="5">
    <source>
        <dbReference type="ARBA" id="ARBA00022989"/>
    </source>
</evidence>
<keyword evidence="8" id="KW-0349">Heme</keyword>
<evidence type="ECO:0000313" key="9">
    <source>
        <dbReference type="EnsemblPlants" id="OBART07G16380.1"/>
    </source>
</evidence>
<dbReference type="STRING" id="65489.A0A0D3GRN8"/>
<dbReference type="GO" id="GO:0020037">
    <property type="term" value="F:heme binding"/>
    <property type="evidence" value="ECO:0007669"/>
    <property type="project" value="InterPro"/>
</dbReference>
<evidence type="ECO:0000313" key="10">
    <source>
        <dbReference type="Proteomes" id="UP000026960"/>
    </source>
</evidence>
<evidence type="ECO:0000256" key="4">
    <source>
        <dbReference type="ARBA" id="ARBA00022723"/>
    </source>
</evidence>
<proteinExistence type="inferred from homology"/>
<dbReference type="GO" id="GO:0004497">
    <property type="term" value="F:monooxygenase activity"/>
    <property type="evidence" value="ECO:0007669"/>
    <property type="project" value="InterPro"/>
</dbReference>
<dbReference type="InterPro" id="IPR001128">
    <property type="entry name" value="Cyt_P450"/>
</dbReference>
<dbReference type="InterPro" id="IPR002401">
    <property type="entry name" value="Cyt_P450_E_grp-I"/>
</dbReference>
<dbReference type="eggNOG" id="KOG0157">
    <property type="taxonomic scope" value="Eukaryota"/>
</dbReference>
<keyword evidence="5" id="KW-0472">Membrane</keyword>
<dbReference type="GO" id="GO:0016125">
    <property type="term" value="P:sterol metabolic process"/>
    <property type="evidence" value="ECO:0007669"/>
    <property type="project" value="TreeGrafter"/>
</dbReference>
<feature type="binding site" description="axial binding residue" evidence="8">
    <location>
        <position position="421"/>
    </location>
    <ligand>
        <name>heme</name>
        <dbReference type="ChEBI" id="CHEBI:30413"/>
    </ligand>
    <ligandPart>
        <name>Fe</name>
        <dbReference type="ChEBI" id="CHEBI:18248"/>
    </ligandPart>
</feature>
<evidence type="ECO:0000256" key="3">
    <source>
        <dbReference type="ARBA" id="ARBA00022692"/>
    </source>
</evidence>
<dbReference type="FunFam" id="1.10.630.10:FF:000022">
    <property type="entry name" value="Taxadiene 5-alpha hydroxylase"/>
    <property type="match status" value="3"/>
</dbReference>